<name>A0A9N9NXJ7_9GLOM</name>
<dbReference type="AlphaFoldDB" id="A0A9N9NXJ7"/>
<keyword evidence="3" id="KW-1185">Reference proteome</keyword>
<reference evidence="2" key="1">
    <citation type="submission" date="2021-06" db="EMBL/GenBank/DDBJ databases">
        <authorList>
            <person name="Kallberg Y."/>
            <person name="Tangrot J."/>
            <person name="Rosling A."/>
        </authorList>
    </citation>
    <scope>NUCLEOTIDE SEQUENCE</scope>
    <source>
        <strain evidence="2">FL130A</strain>
    </source>
</reference>
<feature type="region of interest" description="Disordered" evidence="1">
    <location>
        <begin position="19"/>
        <end position="40"/>
    </location>
</feature>
<gene>
    <name evidence="2" type="ORF">ALEPTO_LOCUS14258</name>
</gene>
<accession>A0A9N9NXJ7</accession>
<feature type="compositionally biased region" description="Polar residues" evidence="1">
    <location>
        <begin position="21"/>
        <end position="35"/>
    </location>
</feature>
<organism evidence="2 3">
    <name type="scientific">Ambispora leptoticha</name>
    <dbReference type="NCBI Taxonomy" id="144679"/>
    <lineage>
        <taxon>Eukaryota</taxon>
        <taxon>Fungi</taxon>
        <taxon>Fungi incertae sedis</taxon>
        <taxon>Mucoromycota</taxon>
        <taxon>Glomeromycotina</taxon>
        <taxon>Glomeromycetes</taxon>
        <taxon>Archaeosporales</taxon>
        <taxon>Ambisporaceae</taxon>
        <taxon>Ambispora</taxon>
    </lineage>
</organism>
<evidence type="ECO:0000256" key="1">
    <source>
        <dbReference type="SAM" id="MobiDB-lite"/>
    </source>
</evidence>
<sequence length="88" mass="9399">TEKMDSNPQTVAGEMVYIPSPLSNSHNGSSLTAVSQDHRDSTGTIVVDSSKEIENIELGLEKRNGEHAGIDFEPVQLPKAVKIPLVSG</sequence>
<evidence type="ECO:0000313" key="2">
    <source>
        <dbReference type="EMBL" id="CAG8773141.1"/>
    </source>
</evidence>
<comment type="caution">
    <text evidence="2">The sequence shown here is derived from an EMBL/GenBank/DDBJ whole genome shotgun (WGS) entry which is preliminary data.</text>
</comment>
<feature type="non-terminal residue" evidence="2">
    <location>
        <position position="88"/>
    </location>
</feature>
<dbReference type="EMBL" id="CAJVPS010053806">
    <property type="protein sequence ID" value="CAG8773141.1"/>
    <property type="molecule type" value="Genomic_DNA"/>
</dbReference>
<dbReference type="Proteomes" id="UP000789508">
    <property type="component" value="Unassembled WGS sequence"/>
</dbReference>
<proteinExistence type="predicted"/>
<protein>
    <submittedName>
        <fullName evidence="2">10476_t:CDS:1</fullName>
    </submittedName>
</protein>
<evidence type="ECO:0000313" key="3">
    <source>
        <dbReference type="Proteomes" id="UP000789508"/>
    </source>
</evidence>
<feature type="non-terminal residue" evidence="2">
    <location>
        <position position="1"/>
    </location>
</feature>